<dbReference type="GO" id="GO:0016787">
    <property type="term" value="F:hydrolase activity"/>
    <property type="evidence" value="ECO:0007669"/>
    <property type="project" value="UniProtKB-KW"/>
</dbReference>
<name>A0A0W0XYN0_9GAMM</name>
<dbReference type="OrthoDB" id="9784466at2"/>
<dbReference type="Proteomes" id="UP000054608">
    <property type="component" value="Unassembled WGS sequence"/>
</dbReference>
<dbReference type="AlphaFoldDB" id="A0A0W0XYN0"/>
<dbReference type="Gene3D" id="1.20.1440.100">
    <property type="entry name" value="SG protein - dephosphorylation function"/>
    <property type="match status" value="1"/>
</dbReference>
<keyword evidence="2" id="KW-1185">Reference proteome</keyword>
<dbReference type="EMBL" id="LNYT01000004">
    <property type="protein sequence ID" value="KTD49921.1"/>
    <property type="molecule type" value="Genomic_DNA"/>
</dbReference>
<gene>
    <name evidence="1" type="ORF">Lrub_0363</name>
</gene>
<evidence type="ECO:0000313" key="1">
    <source>
        <dbReference type="EMBL" id="KTD49921.1"/>
    </source>
</evidence>
<reference evidence="1 2" key="1">
    <citation type="submission" date="2015-11" db="EMBL/GenBank/DDBJ databases">
        <title>Genomic analysis of 38 Legionella species identifies large and diverse effector repertoires.</title>
        <authorList>
            <person name="Burstein D."/>
            <person name="Amaro F."/>
            <person name="Zusman T."/>
            <person name="Lifshitz Z."/>
            <person name="Cohen O."/>
            <person name="Gilbert J.A."/>
            <person name="Pupko T."/>
            <person name="Shuman H.A."/>
            <person name="Segal G."/>
        </authorList>
    </citation>
    <scope>NUCLEOTIDE SEQUENCE [LARGE SCALE GENOMIC DNA]</scope>
    <source>
        <strain evidence="1 2">WA-270A-C2</strain>
    </source>
</reference>
<dbReference type="InterPro" id="IPR006385">
    <property type="entry name" value="HAD_hydro_SerB1"/>
</dbReference>
<keyword evidence="1" id="KW-0378">Hydrolase</keyword>
<proteinExistence type="predicted"/>
<dbReference type="NCBIfam" id="TIGR01488">
    <property type="entry name" value="HAD-SF-IB"/>
    <property type="match status" value="1"/>
</dbReference>
<comment type="caution">
    <text evidence="1">The sequence shown here is derived from an EMBL/GenBank/DDBJ whole genome shotgun (WGS) entry which is preliminary data.</text>
</comment>
<dbReference type="SUPFAM" id="SSF56784">
    <property type="entry name" value="HAD-like"/>
    <property type="match status" value="1"/>
</dbReference>
<dbReference type="Pfam" id="PF12710">
    <property type="entry name" value="HAD"/>
    <property type="match status" value="1"/>
</dbReference>
<accession>A0A0W0XYN0</accession>
<dbReference type="NCBIfam" id="TIGR01490">
    <property type="entry name" value="HAD-SF-IB-hyp1"/>
    <property type="match status" value="1"/>
</dbReference>
<evidence type="ECO:0000313" key="2">
    <source>
        <dbReference type="Proteomes" id="UP000054608"/>
    </source>
</evidence>
<organism evidence="1 2">
    <name type="scientific">Legionella rubrilucens</name>
    <dbReference type="NCBI Taxonomy" id="458"/>
    <lineage>
        <taxon>Bacteria</taxon>
        <taxon>Pseudomonadati</taxon>
        <taxon>Pseudomonadota</taxon>
        <taxon>Gammaproteobacteria</taxon>
        <taxon>Legionellales</taxon>
        <taxon>Legionellaceae</taxon>
        <taxon>Legionella</taxon>
    </lineage>
</organism>
<dbReference type="InterPro" id="IPR036412">
    <property type="entry name" value="HAD-like_sf"/>
</dbReference>
<dbReference type="InterPro" id="IPR023214">
    <property type="entry name" value="HAD_sf"/>
</dbReference>
<sequence>MIEQPGDRQPVAIFDFDGTITRKSTTVPFLRFVFGTSVFIKAARQLHALLLYHFNRMELDELNHIIARSFFTNLSRDYLFQQGKLFSDTVLPSLIRDSAYQRLRWHKSQGHYCILATAAYDLYMTHWSLCHAFNGLASTKIAFDEHNQATGTLEGKSCYGEEKLQRVLQLIGHTPRTVYAYGDSSGDKAILDYATHPYYKYFK</sequence>
<dbReference type="STRING" id="458.Lrub_0363"/>
<dbReference type="Gene3D" id="3.40.50.1000">
    <property type="entry name" value="HAD superfamily/HAD-like"/>
    <property type="match status" value="1"/>
</dbReference>
<dbReference type="PATRIC" id="fig|458.5.peg.374"/>
<protein>
    <submittedName>
        <fullName evidence="1">Haloacid dehalogenase-like hydrolase</fullName>
    </submittedName>
</protein>